<protein>
    <submittedName>
        <fullName evidence="1">Uncharacterized protein</fullName>
    </submittedName>
</protein>
<dbReference type="AlphaFoldDB" id="A0A8H4AU87"/>
<keyword evidence="2" id="KW-1185">Reference proteome</keyword>
<proteinExistence type="predicted"/>
<organism evidence="1 2">
    <name type="scientific">Gigaspora margarita</name>
    <dbReference type="NCBI Taxonomy" id="4874"/>
    <lineage>
        <taxon>Eukaryota</taxon>
        <taxon>Fungi</taxon>
        <taxon>Fungi incertae sedis</taxon>
        <taxon>Mucoromycota</taxon>
        <taxon>Glomeromycotina</taxon>
        <taxon>Glomeromycetes</taxon>
        <taxon>Diversisporales</taxon>
        <taxon>Gigasporaceae</taxon>
        <taxon>Gigaspora</taxon>
    </lineage>
</organism>
<accession>A0A8H4AU87</accession>
<comment type="caution">
    <text evidence="1">The sequence shown here is derived from an EMBL/GenBank/DDBJ whole genome shotgun (WGS) entry which is preliminary data.</text>
</comment>
<name>A0A8H4AU87_GIGMA</name>
<dbReference type="EMBL" id="WTPW01000223">
    <property type="protein sequence ID" value="KAF0533030.1"/>
    <property type="molecule type" value="Genomic_DNA"/>
</dbReference>
<evidence type="ECO:0000313" key="1">
    <source>
        <dbReference type="EMBL" id="KAF0533030.1"/>
    </source>
</evidence>
<gene>
    <name evidence="1" type="ORF">F8M41_010730</name>
</gene>
<reference evidence="1 2" key="1">
    <citation type="journal article" date="2019" name="Environ. Microbiol.">
        <title>At the nexus of three kingdoms: the genome of the mycorrhizal fungus Gigaspora margarita provides insights into plant, endobacterial and fungal interactions.</title>
        <authorList>
            <person name="Venice F."/>
            <person name="Ghignone S."/>
            <person name="Salvioli di Fossalunga A."/>
            <person name="Amselem J."/>
            <person name="Novero M."/>
            <person name="Xianan X."/>
            <person name="Sedzielewska Toro K."/>
            <person name="Morin E."/>
            <person name="Lipzen A."/>
            <person name="Grigoriev I.V."/>
            <person name="Henrissat B."/>
            <person name="Martin F.M."/>
            <person name="Bonfante P."/>
        </authorList>
    </citation>
    <scope>NUCLEOTIDE SEQUENCE [LARGE SCALE GENOMIC DNA]</scope>
    <source>
        <strain evidence="1 2">BEG34</strain>
    </source>
</reference>
<evidence type="ECO:0000313" key="2">
    <source>
        <dbReference type="Proteomes" id="UP000439903"/>
    </source>
</evidence>
<sequence length="311" mass="35948">MESEEEFEEEELEEKIYNYSEIEDGEQNYNYASEAEESSNLDEMSKMKDLFSNLTNYTALLKIQLKSNLPNTLNAMNISFITDKDITFKNSNCIANKLKPILPSQYSQKEFPMPSSTKLPLIVYYDTNLSSYQERSTLAPITVKKLNNNTLSNKNLNSAKATHEDLHLLYVEVESEGSSDSSIEWEGATYDKPKENGDLYDSDADDILDETKRKLKIEKEKKKPPSVIYLYDINGNIYLREDKVCIDPRGYISLGNIVEQNGSIMDLFDYYYGEEIKKKNIFNIGHLEKQQYKQLQDLLAQNSMLFAWEAH</sequence>
<dbReference type="Proteomes" id="UP000439903">
    <property type="component" value="Unassembled WGS sequence"/>
</dbReference>
<dbReference type="OrthoDB" id="2492910at2759"/>